<dbReference type="PROSITE" id="PS50893">
    <property type="entry name" value="ABC_TRANSPORTER_2"/>
    <property type="match status" value="1"/>
</dbReference>
<dbReference type="SUPFAM" id="SSF52540">
    <property type="entry name" value="P-loop containing nucleoside triphosphate hydrolases"/>
    <property type="match status" value="1"/>
</dbReference>
<reference evidence="11" key="1">
    <citation type="submission" date="2019-06" db="EMBL/GenBank/DDBJ databases">
        <title>Alistipes onderdonkii subsp. vulgaris subsp. nov., Alistipes dispar sp. nov. and Alistipes communis sp. nov., isolated from human faeces, and creation of Alistipes onderdonkii subsp. onderdonkii subsp. nov.</title>
        <authorList>
            <person name="Sakamoto M."/>
            <person name="Ikeyama N."/>
            <person name="Ogata Y."/>
            <person name="Suda W."/>
            <person name="Iino T."/>
            <person name="Hattori M."/>
            <person name="Ohkuma M."/>
        </authorList>
    </citation>
    <scope>NUCLEOTIDE SEQUENCE [LARGE SCALE GENOMIC DNA]</scope>
    <source>
        <strain evidence="11">5CBH24</strain>
    </source>
</reference>
<evidence type="ECO:0000256" key="1">
    <source>
        <dbReference type="ARBA" id="ARBA00004651"/>
    </source>
</evidence>
<feature type="domain" description="ABC transmembrane type-1" evidence="9">
    <location>
        <begin position="56"/>
        <end position="316"/>
    </location>
</feature>
<dbReference type="RefSeq" id="WP_244611569.1">
    <property type="nucleotide sequence ID" value="NZ_AP019735.1"/>
</dbReference>
<dbReference type="EMBL" id="AP019735">
    <property type="protein sequence ID" value="BBL04837.1"/>
    <property type="molecule type" value="Genomic_DNA"/>
</dbReference>
<feature type="transmembrane region" description="Helical" evidence="7">
    <location>
        <begin position="257"/>
        <end position="279"/>
    </location>
</feature>
<dbReference type="InterPro" id="IPR027417">
    <property type="entry name" value="P-loop_NTPase"/>
</dbReference>
<keyword evidence="11" id="KW-1185">Reference proteome</keyword>
<dbReference type="GO" id="GO:0005524">
    <property type="term" value="F:ATP binding"/>
    <property type="evidence" value="ECO:0007669"/>
    <property type="project" value="UniProtKB-KW"/>
</dbReference>
<feature type="transmembrane region" description="Helical" evidence="7">
    <location>
        <begin position="291"/>
        <end position="310"/>
    </location>
</feature>
<feature type="transmembrane region" description="Helical" evidence="7">
    <location>
        <begin position="139"/>
        <end position="165"/>
    </location>
</feature>
<dbReference type="SUPFAM" id="SSF90123">
    <property type="entry name" value="ABC transporter transmembrane region"/>
    <property type="match status" value="1"/>
</dbReference>
<dbReference type="InterPro" id="IPR011527">
    <property type="entry name" value="ABC1_TM_dom"/>
</dbReference>
<dbReference type="InterPro" id="IPR039421">
    <property type="entry name" value="Type_1_exporter"/>
</dbReference>
<feature type="transmembrane region" description="Helical" evidence="7">
    <location>
        <begin position="171"/>
        <end position="194"/>
    </location>
</feature>
<dbReference type="Proteomes" id="UP000318946">
    <property type="component" value="Chromosome"/>
</dbReference>
<evidence type="ECO:0000259" key="8">
    <source>
        <dbReference type="PROSITE" id="PS50893"/>
    </source>
</evidence>
<dbReference type="PROSITE" id="PS00211">
    <property type="entry name" value="ABC_TRANSPORTER_1"/>
    <property type="match status" value="1"/>
</dbReference>
<evidence type="ECO:0000256" key="2">
    <source>
        <dbReference type="ARBA" id="ARBA00022692"/>
    </source>
</evidence>
<dbReference type="PANTHER" id="PTHR24221">
    <property type="entry name" value="ATP-BINDING CASSETTE SUB-FAMILY B"/>
    <property type="match status" value="1"/>
</dbReference>
<dbReference type="InterPro" id="IPR036640">
    <property type="entry name" value="ABC1_TM_sf"/>
</dbReference>
<keyword evidence="4 10" id="KW-0067">ATP-binding</keyword>
<evidence type="ECO:0000313" key="11">
    <source>
        <dbReference type="Proteomes" id="UP000318946"/>
    </source>
</evidence>
<evidence type="ECO:0000256" key="4">
    <source>
        <dbReference type="ARBA" id="ARBA00022840"/>
    </source>
</evidence>
<dbReference type="PROSITE" id="PS50929">
    <property type="entry name" value="ABC_TM1F"/>
    <property type="match status" value="1"/>
</dbReference>
<dbReference type="Gene3D" id="1.20.1560.10">
    <property type="entry name" value="ABC transporter type 1, transmembrane domain"/>
    <property type="match status" value="1"/>
</dbReference>
<organism evidence="10 11">
    <name type="scientific">Alistipes communis</name>
    <dbReference type="NCBI Taxonomy" id="2585118"/>
    <lineage>
        <taxon>Bacteria</taxon>
        <taxon>Pseudomonadati</taxon>
        <taxon>Bacteroidota</taxon>
        <taxon>Bacteroidia</taxon>
        <taxon>Bacteroidales</taxon>
        <taxon>Rikenellaceae</taxon>
        <taxon>Alistipes</taxon>
    </lineage>
</organism>
<dbReference type="InterPro" id="IPR003593">
    <property type="entry name" value="AAA+_ATPase"/>
</dbReference>
<keyword evidence="2 7" id="KW-0812">Transmembrane</keyword>
<evidence type="ECO:0000256" key="6">
    <source>
        <dbReference type="ARBA" id="ARBA00023136"/>
    </source>
</evidence>
<keyword evidence="3" id="KW-0547">Nucleotide-binding</keyword>
<dbReference type="InterPro" id="IPR003439">
    <property type="entry name" value="ABC_transporter-like_ATP-bd"/>
</dbReference>
<evidence type="ECO:0000256" key="7">
    <source>
        <dbReference type="SAM" id="Phobius"/>
    </source>
</evidence>
<dbReference type="InterPro" id="IPR017871">
    <property type="entry name" value="ABC_transporter-like_CS"/>
</dbReference>
<name>A0A4Y1WV95_9BACT</name>
<dbReference type="GO" id="GO:0140359">
    <property type="term" value="F:ABC-type transporter activity"/>
    <property type="evidence" value="ECO:0007669"/>
    <property type="project" value="InterPro"/>
</dbReference>
<evidence type="ECO:0000313" key="10">
    <source>
        <dbReference type="EMBL" id="BBL04837.1"/>
    </source>
</evidence>
<feature type="transmembrane region" description="Helical" evidence="7">
    <location>
        <begin position="72"/>
        <end position="95"/>
    </location>
</feature>
<sequence length="570" mass="64004">MKPPFLDIIPHRFRRRSLGVTLSVFTRALLNFAGLAVLIPVLVIILDTEGIRSNRWLAALYDFGGFTSDRTFILTVCACVVAVILFKSLANLALYKIERNFIYDLYRELSRRLYVDYRNRGLGFIKSSNSAVLARNVNVVCLTFVTGVLMPVAAMASEAVLFALLFGSLAIYNPLVALLTLAIFVPSVALYYYLVRQRLNRYGEEENRAQRRKSRTVIETFRGYADLEIAGAYPAMLSDFDRSMDEIIRVRQRNATIAALPPMFTEVGLAVGMAVLVAFCAGTDNTQMKLLFGIFAVAALRIMPSVRSIMGAWTSLRYNRYTIDVLRDARLYDTPAGIDTTQERMPFEREIRIEGLSFHFDDAPDRDILHDLSLTIRKGERIGIRGASGVGKTTLFNILLGFYRPTAGRITIDGRPLDETNLRKWQNTIGYVSQSVFIADSSFMQNVALGCAPDRIDRRRAAQALETAKLKEFIDTLPQGMETPIGECGCRLSGGQRQRLGIARALYKQADILFFDEATSALDNRTEERINRAIKELSKANRELTIIVVAHRESSLDYCDRIITLGEKTA</sequence>
<gene>
    <name evidence="10" type="ORF">A5CBH24_21500</name>
</gene>
<dbReference type="SMART" id="SM00382">
    <property type="entry name" value="AAA"/>
    <property type="match status" value="1"/>
</dbReference>
<evidence type="ECO:0000259" key="9">
    <source>
        <dbReference type="PROSITE" id="PS50929"/>
    </source>
</evidence>
<accession>A0A4Y1WV95</accession>
<keyword evidence="5 7" id="KW-1133">Transmembrane helix</keyword>
<feature type="domain" description="ABC transporter" evidence="8">
    <location>
        <begin position="351"/>
        <end position="570"/>
    </location>
</feature>
<evidence type="ECO:0000256" key="3">
    <source>
        <dbReference type="ARBA" id="ARBA00022741"/>
    </source>
</evidence>
<dbReference type="GO" id="GO:0034040">
    <property type="term" value="F:ATPase-coupled lipid transmembrane transporter activity"/>
    <property type="evidence" value="ECO:0007669"/>
    <property type="project" value="TreeGrafter"/>
</dbReference>
<dbReference type="Gene3D" id="3.40.50.300">
    <property type="entry name" value="P-loop containing nucleotide triphosphate hydrolases"/>
    <property type="match status" value="1"/>
</dbReference>
<dbReference type="PANTHER" id="PTHR24221:SF654">
    <property type="entry name" value="ATP-BINDING CASSETTE SUB-FAMILY B MEMBER 6"/>
    <property type="match status" value="1"/>
</dbReference>
<protein>
    <submittedName>
        <fullName evidence="10">ABC transporter ATP-binding protein</fullName>
    </submittedName>
</protein>
<comment type="subcellular location">
    <subcellularLocation>
        <location evidence="1">Cell membrane</location>
        <topology evidence="1">Multi-pass membrane protein</topology>
    </subcellularLocation>
</comment>
<evidence type="ECO:0000256" key="5">
    <source>
        <dbReference type="ARBA" id="ARBA00022989"/>
    </source>
</evidence>
<dbReference type="Pfam" id="PF00005">
    <property type="entry name" value="ABC_tran"/>
    <property type="match status" value="1"/>
</dbReference>
<dbReference type="KEGG" id="acou:A5CBH24_21500"/>
<dbReference type="GO" id="GO:0016887">
    <property type="term" value="F:ATP hydrolysis activity"/>
    <property type="evidence" value="ECO:0007669"/>
    <property type="project" value="InterPro"/>
</dbReference>
<dbReference type="AlphaFoldDB" id="A0A4Y1WV95"/>
<feature type="transmembrane region" description="Helical" evidence="7">
    <location>
        <begin position="20"/>
        <end position="46"/>
    </location>
</feature>
<dbReference type="GeneID" id="78342870"/>
<keyword evidence="6 7" id="KW-0472">Membrane</keyword>
<proteinExistence type="predicted"/>
<dbReference type="GO" id="GO:0005886">
    <property type="term" value="C:plasma membrane"/>
    <property type="evidence" value="ECO:0007669"/>
    <property type="project" value="UniProtKB-SubCell"/>
</dbReference>